<dbReference type="GO" id="GO:0034462">
    <property type="term" value="P:small-subunit processome assembly"/>
    <property type="evidence" value="ECO:0007669"/>
    <property type="project" value="EnsemblFungi"/>
</dbReference>
<evidence type="ECO:0000256" key="9">
    <source>
        <dbReference type="PROSITE-ProRule" id="PRU00176"/>
    </source>
</evidence>
<feature type="compositionally biased region" description="Acidic residues" evidence="10">
    <location>
        <begin position="48"/>
        <end position="70"/>
    </location>
</feature>
<dbReference type="KEGG" id="ela:UCREL1_2848"/>
<evidence type="ECO:0000313" key="12">
    <source>
        <dbReference type="EMBL" id="EMR70120.1"/>
    </source>
</evidence>
<evidence type="ECO:0000256" key="3">
    <source>
        <dbReference type="ARBA" id="ARBA00022517"/>
    </source>
</evidence>
<feature type="compositionally biased region" description="Basic residues" evidence="10">
    <location>
        <begin position="33"/>
        <end position="42"/>
    </location>
</feature>
<dbReference type="GO" id="GO:0003723">
    <property type="term" value="F:RNA binding"/>
    <property type="evidence" value="ECO:0007669"/>
    <property type="project" value="UniProtKB-UniRule"/>
</dbReference>
<keyword evidence="3" id="KW-0690">Ribosome biogenesis</keyword>
<dbReference type="GO" id="GO:0000480">
    <property type="term" value="P:endonucleolytic cleavage in 5'-ETS of tricistronic rRNA transcript (SSU-rRNA, 5.8S rRNA, LSU-rRNA)"/>
    <property type="evidence" value="ECO:0007669"/>
    <property type="project" value="EnsemblFungi"/>
</dbReference>
<dbReference type="PANTHER" id="PTHR12311">
    <property type="entry name" value="ACTIVATOR OF BASAL TRANSCRIPTION 1"/>
    <property type="match status" value="1"/>
</dbReference>
<dbReference type="STRING" id="1287681.M7TTZ1"/>
<dbReference type="AlphaFoldDB" id="M7TTZ1"/>
<keyword evidence="6" id="KW-0539">Nucleus</keyword>
<evidence type="ECO:0000313" key="13">
    <source>
        <dbReference type="Proteomes" id="UP000012174"/>
    </source>
</evidence>
<dbReference type="PANTHER" id="PTHR12311:SF7">
    <property type="entry name" value="ACTIVATOR OF BASAL TRANSCRIPTION 1"/>
    <property type="match status" value="1"/>
</dbReference>
<evidence type="ECO:0000256" key="5">
    <source>
        <dbReference type="ARBA" id="ARBA00022884"/>
    </source>
</evidence>
<dbReference type="OrthoDB" id="287393at2759"/>
<comment type="similarity">
    <text evidence="2">Belongs to the ESF2/ABP1 family.</text>
</comment>
<comment type="subcellular location">
    <subcellularLocation>
        <location evidence="1">Nucleus</location>
        <location evidence="1">Nucleolus</location>
    </subcellularLocation>
</comment>
<feature type="compositionally biased region" description="Acidic residues" evidence="10">
    <location>
        <begin position="78"/>
        <end position="93"/>
    </location>
</feature>
<dbReference type="GO" id="GO:0001671">
    <property type="term" value="F:ATPase activator activity"/>
    <property type="evidence" value="ECO:0007669"/>
    <property type="project" value="EnsemblFungi"/>
</dbReference>
<dbReference type="GO" id="GO:0032040">
    <property type="term" value="C:small-subunit processome"/>
    <property type="evidence" value="ECO:0007669"/>
    <property type="project" value="EnsemblFungi"/>
</dbReference>
<feature type="domain" description="RRM" evidence="11">
    <location>
        <begin position="126"/>
        <end position="206"/>
    </location>
</feature>
<evidence type="ECO:0000259" key="11">
    <source>
        <dbReference type="PROSITE" id="PS50102"/>
    </source>
</evidence>
<feature type="region of interest" description="Disordered" evidence="10">
    <location>
        <begin position="1"/>
        <end position="110"/>
    </location>
</feature>
<organism evidence="12 13">
    <name type="scientific">Eutypa lata (strain UCR-EL1)</name>
    <name type="common">Grapevine dieback disease fungus</name>
    <name type="synonym">Eutypa armeniacae</name>
    <dbReference type="NCBI Taxonomy" id="1287681"/>
    <lineage>
        <taxon>Eukaryota</taxon>
        <taxon>Fungi</taxon>
        <taxon>Dikarya</taxon>
        <taxon>Ascomycota</taxon>
        <taxon>Pezizomycotina</taxon>
        <taxon>Sordariomycetes</taxon>
        <taxon>Xylariomycetidae</taxon>
        <taxon>Xylariales</taxon>
        <taxon>Diatrypaceae</taxon>
        <taxon>Eutypa</taxon>
    </lineage>
</organism>
<evidence type="ECO:0000256" key="7">
    <source>
        <dbReference type="ARBA" id="ARBA00025024"/>
    </source>
</evidence>
<dbReference type="CDD" id="cd12263">
    <property type="entry name" value="RRM_ABT1_like"/>
    <property type="match status" value="1"/>
</dbReference>
<dbReference type="InterPro" id="IPR012677">
    <property type="entry name" value="Nucleotide-bd_a/b_plait_sf"/>
</dbReference>
<dbReference type="InterPro" id="IPR035979">
    <property type="entry name" value="RBD_domain_sf"/>
</dbReference>
<accession>M7TTZ1</accession>
<feature type="region of interest" description="Disordered" evidence="10">
    <location>
        <begin position="277"/>
        <end position="333"/>
    </location>
</feature>
<name>M7TTZ1_EUTLA</name>
<keyword evidence="5 9" id="KW-0694">RNA-binding</keyword>
<dbReference type="GO" id="GO:0000447">
    <property type="term" value="P:endonucleolytic cleavage in ITS1 to separate SSU-rRNA from 5.8S rRNA and LSU-rRNA from tricistronic rRNA transcript (SSU-rRNA, 5.8S rRNA, LSU-rRNA)"/>
    <property type="evidence" value="ECO:0007669"/>
    <property type="project" value="EnsemblFungi"/>
</dbReference>
<dbReference type="FunFam" id="3.30.70.330:FF:001147">
    <property type="entry name" value="Pre-rRNA-processing protein esf-2"/>
    <property type="match status" value="1"/>
</dbReference>
<dbReference type="PROSITE" id="PS50102">
    <property type="entry name" value="RRM"/>
    <property type="match status" value="1"/>
</dbReference>
<dbReference type="Pfam" id="PF00076">
    <property type="entry name" value="RRM_1"/>
    <property type="match status" value="1"/>
</dbReference>
<dbReference type="InterPro" id="IPR034353">
    <property type="entry name" value="ABT1/ESF2_RRM"/>
</dbReference>
<proteinExistence type="inferred from homology"/>
<dbReference type="SUPFAM" id="SSF54928">
    <property type="entry name" value="RNA-binding domain, RBD"/>
    <property type="match status" value="1"/>
</dbReference>
<protein>
    <recommendedName>
        <fullName evidence="8">18S rRNA factor 2</fullName>
    </recommendedName>
</protein>
<evidence type="ECO:0000256" key="2">
    <source>
        <dbReference type="ARBA" id="ARBA00005819"/>
    </source>
</evidence>
<keyword evidence="13" id="KW-1185">Reference proteome</keyword>
<dbReference type="InterPro" id="IPR039119">
    <property type="entry name" value="ABT1/Esf2"/>
</dbReference>
<dbReference type="eggNOG" id="KOG3152">
    <property type="taxonomic scope" value="Eukaryota"/>
</dbReference>
<comment type="function">
    <text evidence="7">Involved in the small subunit (SSU) processome assembly and function, and in the 18S rRNA synthesis. Required for the early cleavages at sites A0, A1 and A2.</text>
</comment>
<gene>
    <name evidence="12" type="ORF">UCREL1_2848</name>
</gene>
<feature type="compositionally biased region" description="Basic and acidic residues" evidence="10">
    <location>
        <begin position="1"/>
        <end position="11"/>
    </location>
</feature>
<dbReference type="InterPro" id="IPR000504">
    <property type="entry name" value="RRM_dom"/>
</dbReference>
<keyword evidence="4" id="KW-0698">rRNA processing</keyword>
<dbReference type="GO" id="GO:0000472">
    <property type="term" value="P:endonucleolytic cleavage to generate mature 5'-end of SSU-rRNA from (SSU-rRNA, 5.8S rRNA, LSU-rRNA)"/>
    <property type="evidence" value="ECO:0007669"/>
    <property type="project" value="EnsemblFungi"/>
</dbReference>
<dbReference type="Proteomes" id="UP000012174">
    <property type="component" value="Unassembled WGS sequence"/>
</dbReference>
<feature type="compositionally biased region" description="Polar residues" evidence="10">
    <location>
        <begin position="288"/>
        <end position="300"/>
    </location>
</feature>
<sequence>MAPEKRNKFLDADESEDDGSQGYNSEAEELRKGGRSAKRRKFSRDDDASGSDDNEEDHVDSAEEDNEEVDDMGKGDTEYDEEAKELHEEDDDTINSTDKPTELPDVSRPLTKKNLVASEKSIKKSGLIYVSRIPPYMKPTKLRQLLEPYGTINRIFLSPEDPQEHARRVKQGGNKKRMYTDGWIEFVNKKDAKDSVDMLNARTIGGPKGTYYRDDIWSLRYLKGFKWHHLTEQIAHEAAERTSRMRAEISKSTRENKEFVRNIERAKMVEGIEAKAAAKKSRAEGDSKNVTSANGVNNGRASKGVRQFTQAAVGRKGAEKTPEEAKRVLSKLF</sequence>
<dbReference type="Gene3D" id="3.30.70.330">
    <property type="match status" value="1"/>
</dbReference>
<feature type="compositionally biased region" description="Basic and acidic residues" evidence="10">
    <location>
        <begin position="316"/>
        <end position="327"/>
    </location>
</feature>
<reference evidence="13" key="1">
    <citation type="journal article" date="2013" name="Genome Announc.">
        <title>Draft genome sequence of the grapevine dieback fungus Eutypa lata UCR-EL1.</title>
        <authorList>
            <person name="Blanco-Ulate B."/>
            <person name="Rolshausen P.E."/>
            <person name="Cantu D."/>
        </authorList>
    </citation>
    <scope>NUCLEOTIDE SEQUENCE [LARGE SCALE GENOMIC DNA]</scope>
    <source>
        <strain evidence="13">UCR-EL1</strain>
    </source>
</reference>
<evidence type="ECO:0000256" key="6">
    <source>
        <dbReference type="ARBA" id="ARBA00023242"/>
    </source>
</evidence>
<evidence type="ECO:0000256" key="8">
    <source>
        <dbReference type="ARBA" id="ARBA00032634"/>
    </source>
</evidence>
<evidence type="ECO:0000256" key="1">
    <source>
        <dbReference type="ARBA" id="ARBA00004604"/>
    </source>
</evidence>
<dbReference type="OMA" id="TRKHNDF"/>
<evidence type="ECO:0000256" key="10">
    <source>
        <dbReference type="SAM" id="MobiDB-lite"/>
    </source>
</evidence>
<dbReference type="HOGENOM" id="CLU_054086_0_1_1"/>
<dbReference type="EMBL" id="KB705950">
    <property type="protein sequence ID" value="EMR70120.1"/>
    <property type="molecule type" value="Genomic_DNA"/>
</dbReference>
<evidence type="ECO:0000256" key="4">
    <source>
        <dbReference type="ARBA" id="ARBA00022552"/>
    </source>
</evidence>